<protein>
    <submittedName>
        <fullName evidence="2">Uncharacterized protein</fullName>
    </submittedName>
</protein>
<dbReference type="PANTHER" id="PTHR33306:SF5">
    <property type="entry name" value="OXIDOREDUCTASE_TRANSITION METAL ION-BINDING PROTEIN"/>
    <property type="match status" value="1"/>
</dbReference>
<proteinExistence type="predicted"/>
<dbReference type="HOGENOM" id="CLU_135316_0_0_1"/>
<dbReference type="Gramene" id="ERN11154">
    <property type="protein sequence ID" value="ERN11154"/>
    <property type="gene ID" value="AMTR_s00024p00189140"/>
</dbReference>
<feature type="transmembrane region" description="Helical" evidence="1">
    <location>
        <begin position="102"/>
        <end position="121"/>
    </location>
</feature>
<evidence type="ECO:0000313" key="2">
    <source>
        <dbReference type="EMBL" id="ERN11154.1"/>
    </source>
</evidence>
<reference evidence="3" key="1">
    <citation type="journal article" date="2013" name="Science">
        <title>The Amborella genome and the evolution of flowering plants.</title>
        <authorList>
            <consortium name="Amborella Genome Project"/>
        </authorList>
    </citation>
    <scope>NUCLEOTIDE SEQUENCE [LARGE SCALE GENOMIC DNA]</scope>
</reference>
<organism evidence="2 3">
    <name type="scientific">Amborella trichopoda</name>
    <dbReference type="NCBI Taxonomy" id="13333"/>
    <lineage>
        <taxon>Eukaryota</taxon>
        <taxon>Viridiplantae</taxon>
        <taxon>Streptophyta</taxon>
        <taxon>Embryophyta</taxon>
        <taxon>Tracheophyta</taxon>
        <taxon>Spermatophyta</taxon>
        <taxon>Magnoliopsida</taxon>
        <taxon>Amborellales</taxon>
        <taxon>Amborellaceae</taxon>
        <taxon>Amborella</taxon>
    </lineage>
</organism>
<sequence length="132" mass="15662">MGPAYYYNRNRSYGSYLSELQIPFHLCFFMFILLLFLSLSWYLSYESALESIVDQLKLWLIVSPVILLLVVHWLSSDEQRLVPFILQLPEKDSIHRAGSSPWGVAFVLMLLLFMISYQSYFHERWFPLLTRS</sequence>
<dbReference type="EMBL" id="KI392710">
    <property type="protein sequence ID" value="ERN11154.1"/>
    <property type="molecule type" value="Genomic_DNA"/>
</dbReference>
<dbReference type="PANTHER" id="PTHR33306">
    <property type="entry name" value="EXPRESSED PROTEIN-RELATED-RELATED"/>
    <property type="match status" value="1"/>
</dbReference>
<keyword evidence="1" id="KW-1133">Transmembrane helix</keyword>
<keyword evidence="3" id="KW-1185">Reference proteome</keyword>
<accession>W1PTK4</accession>
<dbReference type="Proteomes" id="UP000017836">
    <property type="component" value="Unassembled WGS sequence"/>
</dbReference>
<gene>
    <name evidence="2" type="ORF">AMTR_s00024p00189140</name>
</gene>
<dbReference type="OMA" id="LFMISYH"/>
<evidence type="ECO:0000313" key="3">
    <source>
        <dbReference type="Proteomes" id="UP000017836"/>
    </source>
</evidence>
<dbReference type="AlphaFoldDB" id="W1PTK4"/>
<keyword evidence="1" id="KW-0472">Membrane</keyword>
<evidence type="ECO:0000256" key="1">
    <source>
        <dbReference type="SAM" id="Phobius"/>
    </source>
</evidence>
<keyword evidence="1" id="KW-0812">Transmembrane</keyword>
<name>W1PTK4_AMBTC</name>
<dbReference type="eggNOG" id="ENOG502S1II">
    <property type="taxonomic scope" value="Eukaryota"/>
</dbReference>
<feature type="transmembrane region" description="Helical" evidence="1">
    <location>
        <begin position="20"/>
        <end position="44"/>
    </location>
</feature>
<feature type="transmembrane region" description="Helical" evidence="1">
    <location>
        <begin position="56"/>
        <end position="74"/>
    </location>
</feature>